<dbReference type="EMBL" id="LLXE01000137">
    <property type="protein sequence ID" value="KUM61381.1"/>
    <property type="molecule type" value="Genomic_DNA"/>
</dbReference>
<dbReference type="Proteomes" id="UP000055045">
    <property type="component" value="Unassembled WGS sequence"/>
</dbReference>
<keyword evidence="2" id="KW-1185">Reference proteome</keyword>
<comment type="caution">
    <text evidence="1">The sequence shown here is derived from an EMBL/GenBank/DDBJ whole genome shotgun (WGS) entry which is preliminary data.</text>
</comment>
<reference evidence="1 2" key="1">
    <citation type="submission" date="2015-10" db="EMBL/GenBank/DDBJ databases">
        <title>Genome sequencing of Penicillium freii.</title>
        <authorList>
            <person name="Nguyen H.D."/>
            <person name="Visagie C.M."/>
            <person name="Seifert K.A."/>
        </authorList>
    </citation>
    <scope>NUCLEOTIDE SEQUENCE [LARGE SCALE GENOMIC DNA]</scope>
    <source>
        <strain evidence="1 2">DAOM 242723</strain>
    </source>
</reference>
<evidence type="ECO:0000313" key="2">
    <source>
        <dbReference type="Proteomes" id="UP000055045"/>
    </source>
</evidence>
<accession>A0A101MIT3</accession>
<sequence length="149" mass="16647">MDLIPKWIAATPWQVGLVEADACGSAGSSLPTDPQPPSHKRICINPMDHETSVEDVLLGILRASLYRSFVYYKGKYLIASRTVVVNYYNGTVVKVAKIRGNPEYLFLSVPSPSRDWWRWLNMKLGRSIKADAVEIINDLLQELKIATAG</sequence>
<proteinExistence type="predicted"/>
<evidence type="ECO:0000313" key="1">
    <source>
        <dbReference type="EMBL" id="KUM61381.1"/>
    </source>
</evidence>
<dbReference type="AlphaFoldDB" id="A0A101MIT3"/>
<protein>
    <submittedName>
        <fullName evidence="1">Uncharacterized protein</fullName>
    </submittedName>
</protein>
<gene>
    <name evidence="1" type="ORF">ACN42_g5743</name>
</gene>
<dbReference type="STRING" id="48697.A0A101MIT3"/>
<organism evidence="1 2">
    <name type="scientific">Penicillium freii</name>
    <dbReference type="NCBI Taxonomy" id="48697"/>
    <lineage>
        <taxon>Eukaryota</taxon>
        <taxon>Fungi</taxon>
        <taxon>Dikarya</taxon>
        <taxon>Ascomycota</taxon>
        <taxon>Pezizomycotina</taxon>
        <taxon>Eurotiomycetes</taxon>
        <taxon>Eurotiomycetidae</taxon>
        <taxon>Eurotiales</taxon>
        <taxon>Aspergillaceae</taxon>
        <taxon>Penicillium</taxon>
    </lineage>
</organism>
<name>A0A101MIT3_PENFR</name>